<accession>A0A9X1RI40</accession>
<keyword evidence="1" id="KW-0175">Coiled coil</keyword>
<evidence type="ECO:0000313" key="5">
    <source>
        <dbReference type="Proteomes" id="UP001139054"/>
    </source>
</evidence>
<dbReference type="RefSeq" id="WP_164934218.1">
    <property type="nucleotide sequence ID" value="NZ_JAKLTY010000025.1"/>
</dbReference>
<keyword evidence="4" id="KW-1185">Reference proteome</keyword>
<evidence type="ECO:0000313" key="3">
    <source>
        <dbReference type="EMBL" id="MCG2671237.1"/>
    </source>
</evidence>
<dbReference type="EMBL" id="JAKLTY010000025">
    <property type="protein sequence ID" value="MCG2631029.1"/>
    <property type="molecule type" value="Genomic_DNA"/>
</dbReference>
<dbReference type="EMBL" id="JAKLUA010000013">
    <property type="protein sequence ID" value="MCG2671237.1"/>
    <property type="molecule type" value="Genomic_DNA"/>
</dbReference>
<evidence type="ECO:0000313" key="4">
    <source>
        <dbReference type="Proteomes" id="UP001139012"/>
    </source>
</evidence>
<feature type="coiled-coil region" evidence="1">
    <location>
        <begin position="5"/>
        <end position="48"/>
    </location>
</feature>
<evidence type="ECO:0000256" key="1">
    <source>
        <dbReference type="SAM" id="Coils"/>
    </source>
</evidence>
<dbReference type="Proteomes" id="UP001139012">
    <property type="component" value="Unassembled WGS sequence"/>
</dbReference>
<comment type="caution">
    <text evidence="2">The sequence shown here is derived from an EMBL/GenBank/DDBJ whole genome shotgun (WGS) entry which is preliminary data.</text>
</comment>
<reference evidence="2" key="1">
    <citation type="submission" date="2022-01" db="EMBL/GenBank/DDBJ databases">
        <title>Genome sequnece data of strain Bradyrhizobium sp. nov.</title>
        <authorList>
            <person name="Zhang J."/>
        </authorList>
    </citation>
    <scope>NUCLEOTIDE SEQUENCE</scope>
    <source>
        <strain evidence="3">WYCCWR 12774</strain>
        <strain evidence="2">WYCCWR 13023</strain>
    </source>
</reference>
<name>A0A9X1RI40_9BRAD</name>
<sequence length="50" mass="5957">MKTTLANAEAALDEVQRDTRKLHSRELRAAIEKYIEEQREQIKALRRMMN</sequence>
<gene>
    <name evidence="3" type="ORF">L6637_30220</name>
    <name evidence="2" type="ORF">L6654_30805</name>
</gene>
<protein>
    <submittedName>
        <fullName evidence="2">Uncharacterized protein</fullName>
    </submittedName>
</protein>
<proteinExistence type="predicted"/>
<dbReference type="Proteomes" id="UP001139054">
    <property type="component" value="Unassembled WGS sequence"/>
</dbReference>
<dbReference type="AlphaFoldDB" id="A0A9X1RI40"/>
<organism evidence="2 5">
    <name type="scientific">Bradyrhizobium zhengyangense</name>
    <dbReference type="NCBI Taxonomy" id="2911009"/>
    <lineage>
        <taxon>Bacteria</taxon>
        <taxon>Pseudomonadati</taxon>
        <taxon>Pseudomonadota</taxon>
        <taxon>Alphaproteobacteria</taxon>
        <taxon>Hyphomicrobiales</taxon>
        <taxon>Nitrobacteraceae</taxon>
        <taxon>Bradyrhizobium</taxon>
    </lineage>
</organism>
<evidence type="ECO:0000313" key="2">
    <source>
        <dbReference type="EMBL" id="MCG2631029.1"/>
    </source>
</evidence>